<dbReference type="EMBL" id="CP095045">
    <property type="protein sequence ID" value="UOQ57854.1"/>
    <property type="molecule type" value="Genomic_DNA"/>
</dbReference>
<dbReference type="PANTHER" id="PTHR43401">
    <property type="entry name" value="L-THREONINE 3-DEHYDROGENASE"/>
    <property type="match status" value="1"/>
</dbReference>
<protein>
    <submittedName>
        <fullName evidence="7">Alcohol dehydrogenase catalytic domain-containing protein</fullName>
    </submittedName>
</protein>
<dbReference type="PROSITE" id="PS00059">
    <property type="entry name" value="ADH_ZINC"/>
    <property type="match status" value="1"/>
</dbReference>
<reference evidence="7 8" key="1">
    <citation type="submission" date="2022-04" db="EMBL/GenBank/DDBJ databases">
        <title>Leucobacter sp. isolated from rhizosphere of garlic.</title>
        <authorList>
            <person name="Won M."/>
            <person name="Lee C.-M."/>
            <person name="Woen H.-Y."/>
            <person name="Kwon S.-W."/>
        </authorList>
    </citation>
    <scope>NUCLEOTIDE SEQUENCE [LARGE SCALE GENOMIC DNA]</scope>
    <source>
        <strain evidence="7 8">H21R-40</strain>
    </source>
</reference>
<name>A0ABY4FNR8_9MICO</name>
<dbReference type="PANTHER" id="PTHR43401:SF4">
    <property type="entry name" value="D-ARABINOSE 1-DEHYDROGENASE (NADP(+))"/>
    <property type="match status" value="1"/>
</dbReference>
<keyword evidence="2 5" id="KW-0479">Metal-binding</keyword>
<comment type="cofactor">
    <cofactor evidence="1 5">
        <name>Zn(2+)</name>
        <dbReference type="ChEBI" id="CHEBI:29105"/>
    </cofactor>
</comment>
<dbReference type="Gene3D" id="3.90.180.10">
    <property type="entry name" value="Medium-chain alcohol dehydrogenases, catalytic domain"/>
    <property type="match status" value="1"/>
</dbReference>
<feature type="domain" description="Enoyl reductase (ER)" evidence="6">
    <location>
        <begin position="13"/>
        <end position="344"/>
    </location>
</feature>
<dbReference type="Pfam" id="PF00107">
    <property type="entry name" value="ADH_zinc_N"/>
    <property type="match status" value="1"/>
</dbReference>
<evidence type="ECO:0000256" key="4">
    <source>
        <dbReference type="ARBA" id="ARBA00023002"/>
    </source>
</evidence>
<dbReference type="InterPro" id="IPR013154">
    <property type="entry name" value="ADH-like_N"/>
</dbReference>
<dbReference type="SUPFAM" id="SSF50129">
    <property type="entry name" value="GroES-like"/>
    <property type="match status" value="1"/>
</dbReference>
<comment type="similarity">
    <text evidence="5">Belongs to the zinc-containing alcohol dehydrogenase family.</text>
</comment>
<dbReference type="InterPro" id="IPR011032">
    <property type="entry name" value="GroES-like_sf"/>
</dbReference>
<evidence type="ECO:0000256" key="1">
    <source>
        <dbReference type="ARBA" id="ARBA00001947"/>
    </source>
</evidence>
<organism evidence="7 8">
    <name type="scientific">Leucobacter allii</name>
    <dbReference type="NCBI Taxonomy" id="2932247"/>
    <lineage>
        <taxon>Bacteria</taxon>
        <taxon>Bacillati</taxon>
        <taxon>Actinomycetota</taxon>
        <taxon>Actinomycetes</taxon>
        <taxon>Micrococcales</taxon>
        <taxon>Microbacteriaceae</taxon>
        <taxon>Leucobacter</taxon>
    </lineage>
</organism>
<keyword evidence="3 5" id="KW-0862">Zinc</keyword>
<dbReference type="InterPro" id="IPR013149">
    <property type="entry name" value="ADH-like_C"/>
</dbReference>
<dbReference type="Proteomes" id="UP000831786">
    <property type="component" value="Chromosome"/>
</dbReference>
<keyword evidence="4" id="KW-0560">Oxidoreductase</keyword>
<dbReference type="RefSeq" id="WP_244728756.1">
    <property type="nucleotide sequence ID" value="NZ_CP095045.1"/>
</dbReference>
<dbReference type="InterPro" id="IPR050129">
    <property type="entry name" value="Zn_alcohol_dh"/>
</dbReference>
<dbReference type="InterPro" id="IPR036291">
    <property type="entry name" value="NAD(P)-bd_dom_sf"/>
</dbReference>
<keyword evidence="8" id="KW-1185">Reference proteome</keyword>
<evidence type="ECO:0000256" key="5">
    <source>
        <dbReference type="RuleBase" id="RU361277"/>
    </source>
</evidence>
<gene>
    <name evidence="7" type="ORF">MUN78_03180</name>
</gene>
<dbReference type="InterPro" id="IPR002328">
    <property type="entry name" value="ADH_Zn_CS"/>
</dbReference>
<evidence type="ECO:0000256" key="2">
    <source>
        <dbReference type="ARBA" id="ARBA00022723"/>
    </source>
</evidence>
<dbReference type="SUPFAM" id="SSF51735">
    <property type="entry name" value="NAD(P)-binding Rossmann-fold domains"/>
    <property type="match status" value="1"/>
</dbReference>
<sequence length="346" mass="36662">MSDSHRARALRFTDKHRVDIVEVDVERPAPGEVLIEVRAAGLCGSDMHYYHMTPEEMQQGAQPRDPRISPGHEIAGVVVETGPGVGFPRVGDRVFLMHYSGCGSCEFCRVGLHQHCKIDMGVYSRTRNGGMQERVIADAADCVSLPDDIDFATGSFLACGASTAYCALKHAQAAPGDTVFVVGAGPVGLAVLAWAAALGLRAVATDMSPERIAFAKSLGHAEVFLGSEFDLDAVIPGGADIAIDTSGNRFGRDSAVRSVRDFGTVVLVGLGGSLELDPVPDIILRQLTIRGLFVFSVPELMEASQQAVARGVGLSEIITRVAPLDEGARAFADFANDAVGKFVLQP</sequence>
<evidence type="ECO:0000313" key="7">
    <source>
        <dbReference type="EMBL" id="UOQ57854.1"/>
    </source>
</evidence>
<evidence type="ECO:0000256" key="3">
    <source>
        <dbReference type="ARBA" id="ARBA00022833"/>
    </source>
</evidence>
<dbReference type="Pfam" id="PF08240">
    <property type="entry name" value="ADH_N"/>
    <property type="match status" value="1"/>
</dbReference>
<accession>A0ABY4FNR8</accession>
<dbReference type="SMART" id="SM00829">
    <property type="entry name" value="PKS_ER"/>
    <property type="match status" value="1"/>
</dbReference>
<dbReference type="InterPro" id="IPR020843">
    <property type="entry name" value="ER"/>
</dbReference>
<proteinExistence type="inferred from homology"/>
<evidence type="ECO:0000313" key="8">
    <source>
        <dbReference type="Proteomes" id="UP000831786"/>
    </source>
</evidence>
<evidence type="ECO:0000259" key="6">
    <source>
        <dbReference type="SMART" id="SM00829"/>
    </source>
</evidence>